<name>K0RQD2_THAOC</name>
<feature type="compositionally biased region" description="Low complexity" evidence="1">
    <location>
        <begin position="201"/>
        <end position="224"/>
    </location>
</feature>
<protein>
    <submittedName>
        <fullName evidence="2">Uncharacterized protein</fullName>
    </submittedName>
</protein>
<dbReference type="AlphaFoldDB" id="K0RQD2"/>
<gene>
    <name evidence="2" type="ORF">THAOC_32248</name>
</gene>
<feature type="compositionally biased region" description="Low complexity" evidence="1">
    <location>
        <begin position="75"/>
        <end position="90"/>
    </location>
</feature>
<reference evidence="2 3" key="1">
    <citation type="journal article" date="2012" name="Genome Biol.">
        <title>Genome and low-iron response of an oceanic diatom adapted to chronic iron limitation.</title>
        <authorList>
            <person name="Lommer M."/>
            <person name="Specht M."/>
            <person name="Roy A.S."/>
            <person name="Kraemer L."/>
            <person name="Andreson R."/>
            <person name="Gutowska M.A."/>
            <person name="Wolf J."/>
            <person name="Bergner S.V."/>
            <person name="Schilhabel M.B."/>
            <person name="Klostermeier U.C."/>
            <person name="Beiko R.G."/>
            <person name="Rosenstiel P."/>
            <person name="Hippler M."/>
            <person name="Laroche J."/>
        </authorList>
    </citation>
    <scope>NUCLEOTIDE SEQUENCE [LARGE SCALE GENOMIC DNA]</scope>
    <source>
        <strain evidence="2 3">CCMP1005</strain>
    </source>
</reference>
<keyword evidence="3" id="KW-1185">Reference proteome</keyword>
<feature type="non-terminal residue" evidence="2">
    <location>
        <position position="622"/>
    </location>
</feature>
<evidence type="ECO:0000313" key="3">
    <source>
        <dbReference type="Proteomes" id="UP000266841"/>
    </source>
</evidence>
<organism evidence="2 3">
    <name type="scientific">Thalassiosira oceanica</name>
    <name type="common">Marine diatom</name>
    <dbReference type="NCBI Taxonomy" id="159749"/>
    <lineage>
        <taxon>Eukaryota</taxon>
        <taxon>Sar</taxon>
        <taxon>Stramenopiles</taxon>
        <taxon>Ochrophyta</taxon>
        <taxon>Bacillariophyta</taxon>
        <taxon>Coscinodiscophyceae</taxon>
        <taxon>Thalassiosirophycidae</taxon>
        <taxon>Thalassiosirales</taxon>
        <taxon>Thalassiosiraceae</taxon>
        <taxon>Thalassiosira</taxon>
    </lineage>
</organism>
<sequence length="622" mass="66745">MHVSQTESLPVSSQVEMCSSQCVGFGTDGLVGFAHALKAGQMDYFCFCYYDRNAILPLEATSTNLQATAKGRGHPTASPTSPTASPTQAPTRTSYFSDNVFSLVGLGHCLDGQGEVVSSGAGSHSADSVGDCSDKCIASMGSSFVGFGYNHAESNCVCLYSNDRVESSDNAEGEICFKYIGNWPTMSPTVSPKPTTPPSMSPSTSPTSSPSGTPTSRPSQPQTTEDNFFDFVGKGRCTDSEDLQYTVRTYSTSDRDTMSANRCGEICRAHFESSQEFIVGFEITEGVSCNCLVSEPQATRRRRLGETQTSRTLQSVAWDGQALGFIYEGVGMCLDSNSKRFNHKWVDQITPDGCATACIELGHLAFLVGFSLDNAYKCHCEYTDGPSPPGPSSSWLDWTGGNGIGPVGGSAVNNQAADCYSYEFFGQGPGSIWSMIPFQTGSASTIMFTIAYTDGYNTGSFSGKCVSYDVYGDLILDQYGCDSANTSQQYRYNADKTLTVQGGAKSGQCVWSDRATYPKLKACPAGTPEDDLVWEYDNGQLKSNGGSKCLVTFHGTVSSHTPNDVDYRLTMRDCPVFSVPMPTFSPTGMATLSPTKSPISCGADKELKVDVLTDEYPDETSY</sequence>
<dbReference type="InterPro" id="IPR035992">
    <property type="entry name" value="Ricin_B-like_lectins"/>
</dbReference>
<dbReference type="EMBL" id="AGNL01045293">
    <property type="protein sequence ID" value="EJK48917.1"/>
    <property type="molecule type" value="Genomic_DNA"/>
</dbReference>
<accession>K0RQD2</accession>
<evidence type="ECO:0000313" key="2">
    <source>
        <dbReference type="EMBL" id="EJK48917.1"/>
    </source>
</evidence>
<dbReference type="Gene3D" id="2.80.10.50">
    <property type="match status" value="1"/>
</dbReference>
<feature type="region of interest" description="Disordered" evidence="1">
    <location>
        <begin position="188"/>
        <end position="225"/>
    </location>
</feature>
<dbReference type="Proteomes" id="UP000266841">
    <property type="component" value="Unassembled WGS sequence"/>
</dbReference>
<feature type="region of interest" description="Disordered" evidence="1">
    <location>
        <begin position="68"/>
        <end position="90"/>
    </location>
</feature>
<dbReference type="PROSITE" id="PS50231">
    <property type="entry name" value="RICIN_B_LECTIN"/>
    <property type="match status" value="1"/>
</dbReference>
<comment type="caution">
    <text evidence="2">The sequence shown here is derived from an EMBL/GenBank/DDBJ whole genome shotgun (WGS) entry which is preliminary data.</text>
</comment>
<evidence type="ECO:0000256" key="1">
    <source>
        <dbReference type="SAM" id="MobiDB-lite"/>
    </source>
</evidence>
<proteinExistence type="predicted"/>
<dbReference type="SUPFAM" id="SSF50370">
    <property type="entry name" value="Ricin B-like lectins"/>
    <property type="match status" value="1"/>
</dbReference>